<sequence>MGRVEDKVALITGAGRGQGRSHAVRLAEEGASIIAFDICAPVASVSYEMSTREDLEETCELVRAAGGQAYAAQVDVRDFDVLSRELAAGIDALGGLDVVVANAGIASYAPGHEISEAAWQEMIDINLTGTWHTIKAAVPHLVAAGRGGSIVLTSSAAGLQGTPNLAHYVAAKHGVTGLVRTFANELAPHWIRVNSVNPTQVDTPMIMNDEIFRLFRPDLESPGRDDIVDVSIATNALPVPWVEASDVSNAVLFLASDEARYITGVTLPVDAGILAKV</sequence>
<dbReference type="RefSeq" id="WP_123227344.1">
    <property type="nucleotide sequence ID" value="NZ_RJSE01000007.1"/>
</dbReference>
<proteinExistence type="inferred from homology"/>
<keyword evidence="6" id="KW-1185">Reference proteome</keyword>
<dbReference type="Gene3D" id="3.40.50.720">
    <property type="entry name" value="NAD(P)-binding Rossmann-like Domain"/>
    <property type="match status" value="1"/>
</dbReference>
<evidence type="ECO:0000313" key="6">
    <source>
        <dbReference type="Proteomes" id="UP000267128"/>
    </source>
</evidence>
<accession>A0A3N0CFI3</accession>
<dbReference type="CDD" id="cd05233">
    <property type="entry name" value="SDR_c"/>
    <property type="match status" value="1"/>
</dbReference>
<dbReference type="AlphaFoldDB" id="A0A3N0CFI3"/>
<dbReference type="NCBIfam" id="TIGR03971">
    <property type="entry name" value="SDR_subfam_1"/>
    <property type="match status" value="1"/>
</dbReference>
<dbReference type="PRINTS" id="PR00081">
    <property type="entry name" value="GDHRDH"/>
</dbReference>
<dbReference type="PANTHER" id="PTHR24321:SF8">
    <property type="entry name" value="ESTRADIOL 17-BETA-DEHYDROGENASE 8-RELATED"/>
    <property type="match status" value="1"/>
</dbReference>
<dbReference type="PANTHER" id="PTHR24321">
    <property type="entry name" value="DEHYDROGENASES, SHORT CHAIN"/>
    <property type="match status" value="1"/>
</dbReference>
<dbReference type="InterPro" id="IPR036291">
    <property type="entry name" value="NAD(P)-bd_dom_sf"/>
</dbReference>
<evidence type="ECO:0000256" key="1">
    <source>
        <dbReference type="ARBA" id="ARBA00006484"/>
    </source>
</evidence>
<evidence type="ECO:0000256" key="2">
    <source>
        <dbReference type="ARBA" id="ARBA00023002"/>
    </source>
</evidence>
<evidence type="ECO:0000256" key="3">
    <source>
        <dbReference type="ARBA" id="ARBA00023027"/>
    </source>
</evidence>
<comment type="similarity">
    <text evidence="1 4">Belongs to the short-chain dehydrogenases/reductases (SDR) family.</text>
</comment>
<name>A0A3N0CFI3_9ACTN</name>
<dbReference type="SUPFAM" id="SSF51735">
    <property type="entry name" value="NAD(P)-binding Rossmann-fold domains"/>
    <property type="match status" value="1"/>
</dbReference>
<evidence type="ECO:0000256" key="4">
    <source>
        <dbReference type="RuleBase" id="RU000363"/>
    </source>
</evidence>
<dbReference type="InterPro" id="IPR002347">
    <property type="entry name" value="SDR_fam"/>
</dbReference>
<keyword evidence="3" id="KW-0520">NAD</keyword>
<dbReference type="NCBIfam" id="NF009467">
    <property type="entry name" value="PRK12826.1-3"/>
    <property type="match status" value="1"/>
</dbReference>
<dbReference type="PRINTS" id="PR00080">
    <property type="entry name" value="SDRFAMILY"/>
</dbReference>
<evidence type="ECO:0000313" key="5">
    <source>
        <dbReference type="EMBL" id="RNL62049.1"/>
    </source>
</evidence>
<dbReference type="Pfam" id="PF00106">
    <property type="entry name" value="adh_short"/>
    <property type="match status" value="1"/>
</dbReference>
<comment type="caution">
    <text evidence="5">The sequence shown here is derived from an EMBL/GenBank/DDBJ whole genome shotgun (WGS) entry which is preliminary data.</text>
</comment>
<dbReference type="InterPro" id="IPR023985">
    <property type="entry name" value="SDR_subfam_1"/>
</dbReference>
<dbReference type="EMBL" id="RJSE01000007">
    <property type="protein sequence ID" value="RNL62049.1"/>
    <property type="molecule type" value="Genomic_DNA"/>
</dbReference>
<gene>
    <name evidence="5" type="ORF">EFK50_09490</name>
</gene>
<keyword evidence="2" id="KW-0560">Oxidoreductase</keyword>
<protein>
    <submittedName>
        <fullName evidence="5">NAD(P)-dependent oxidoreductase</fullName>
    </submittedName>
</protein>
<dbReference type="InterPro" id="IPR020904">
    <property type="entry name" value="Sc_DH/Rdtase_CS"/>
</dbReference>
<dbReference type="OrthoDB" id="517007at2"/>
<organism evidence="5 6">
    <name type="scientific">Nocardioides marmoriginsengisoli</name>
    <dbReference type="NCBI Taxonomy" id="661483"/>
    <lineage>
        <taxon>Bacteria</taxon>
        <taxon>Bacillati</taxon>
        <taxon>Actinomycetota</taxon>
        <taxon>Actinomycetes</taxon>
        <taxon>Propionibacteriales</taxon>
        <taxon>Nocardioidaceae</taxon>
        <taxon>Nocardioides</taxon>
    </lineage>
</organism>
<dbReference type="FunFam" id="3.40.50.720:FF:000084">
    <property type="entry name" value="Short-chain dehydrogenase reductase"/>
    <property type="match status" value="1"/>
</dbReference>
<dbReference type="Proteomes" id="UP000267128">
    <property type="component" value="Unassembled WGS sequence"/>
</dbReference>
<reference evidence="5 6" key="1">
    <citation type="submission" date="2018-11" db="EMBL/GenBank/DDBJ databases">
        <authorList>
            <person name="Li F."/>
        </authorList>
    </citation>
    <scope>NUCLEOTIDE SEQUENCE [LARGE SCALE GENOMIC DNA]</scope>
    <source>
        <strain evidence="5 6">Gsoil 097</strain>
    </source>
</reference>
<dbReference type="GO" id="GO:0016491">
    <property type="term" value="F:oxidoreductase activity"/>
    <property type="evidence" value="ECO:0007669"/>
    <property type="project" value="UniProtKB-KW"/>
</dbReference>
<dbReference type="PROSITE" id="PS00061">
    <property type="entry name" value="ADH_SHORT"/>
    <property type="match status" value="1"/>
</dbReference>